<feature type="region of interest" description="Disordered" evidence="1">
    <location>
        <begin position="68"/>
        <end position="93"/>
    </location>
</feature>
<gene>
    <name evidence="2" type="ORF">GSB_154469</name>
</gene>
<feature type="non-terminal residue" evidence="2">
    <location>
        <position position="1"/>
    </location>
</feature>
<organism evidence="2 3">
    <name type="scientific">Giardia intestinalis</name>
    <name type="common">Giardia lamblia</name>
    <dbReference type="NCBI Taxonomy" id="5741"/>
    <lineage>
        <taxon>Eukaryota</taxon>
        <taxon>Metamonada</taxon>
        <taxon>Diplomonadida</taxon>
        <taxon>Hexamitidae</taxon>
        <taxon>Giardiinae</taxon>
        <taxon>Giardia</taxon>
    </lineage>
</organism>
<evidence type="ECO:0000256" key="1">
    <source>
        <dbReference type="SAM" id="MobiDB-lite"/>
    </source>
</evidence>
<comment type="caution">
    <text evidence="2">The sequence shown here is derived from an EMBL/GenBank/DDBJ whole genome shotgun (WGS) entry which is preliminary data.</text>
</comment>
<reference evidence="2 3" key="2">
    <citation type="journal article" date="2013" name="Genome Biol. Evol.">
        <title>Genome sequencing of Giardia lamblia genotypes A2 and B isolates (DH and GS) and comparative analysis with the genomes of genotypes A1 and E (WB and Pig).</title>
        <authorList>
            <person name="Adam R.D."/>
            <person name="Dahlstrom E.W."/>
            <person name="Martens C.A."/>
            <person name="Bruno D.P."/>
            <person name="Barbian K.D."/>
            <person name="Ricklefs S.M."/>
            <person name="Hernandez M.M."/>
            <person name="Narla N.P."/>
            <person name="Patel R.B."/>
            <person name="Porcella S.F."/>
            <person name="Nash T.E."/>
        </authorList>
    </citation>
    <scope>NUCLEOTIDE SEQUENCE [LARGE SCALE GENOMIC DNA]</scope>
    <source>
        <strain evidence="2 3">GS</strain>
    </source>
</reference>
<name>V6TRA8_GIAIN</name>
<protein>
    <submittedName>
        <fullName evidence="2">Squalene--hopene cyclase</fullName>
    </submittedName>
</protein>
<evidence type="ECO:0000313" key="2">
    <source>
        <dbReference type="EMBL" id="ESU40877.1"/>
    </source>
</evidence>
<dbReference type="EMBL" id="AHHH01000165">
    <property type="protein sequence ID" value="ESU40877.1"/>
    <property type="molecule type" value="Genomic_DNA"/>
</dbReference>
<sequence length="117" mass="12650">VHSAIRGHRMPGPTHHPLALQLHPSMPTKDRKRWCPRAPGGTSPAAGGLSRPANSSIRQLQSCVYTAARQRRDPRSTGLGRHPGARSTYGWEGSKMTTQELTVWTTGSKLVKGCSTA</sequence>
<reference evidence="3" key="1">
    <citation type="submission" date="2012-02" db="EMBL/GenBank/DDBJ databases">
        <title>Genome sequencing of Giardia lamblia Genotypes A2 and B isolates (DH and GS) and comparative analysis with the genomes of Genotypes A1 and E (WB and Pig).</title>
        <authorList>
            <person name="Adam R."/>
            <person name="Dahlstrom E."/>
            <person name="Martens C."/>
            <person name="Bruno D."/>
            <person name="Barbian K."/>
            <person name="Porcella S.F."/>
            <person name="Nash T."/>
        </authorList>
    </citation>
    <scope>NUCLEOTIDE SEQUENCE</scope>
    <source>
        <strain evidence="3">GS</strain>
    </source>
</reference>
<dbReference type="Proteomes" id="UP000018040">
    <property type="component" value="Unassembled WGS sequence"/>
</dbReference>
<feature type="region of interest" description="Disordered" evidence="1">
    <location>
        <begin position="1"/>
        <end position="54"/>
    </location>
</feature>
<accession>V6TRA8</accession>
<evidence type="ECO:0000313" key="3">
    <source>
        <dbReference type="Proteomes" id="UP000018040"/>
    </source>
</evidence>
<dbReference type="AlphaFoldDB" id="V6TRA8"/>
<proteinExistence type="predicted"/>